<accession>A0A1Y1V0X6</accession>
<feature type="compositionally biased region" description="Low complexity" evidence="1">
    <location>
        <begin position="41"/>
        <end position="56"/>
    </location>
</feature>
<keyword evidence="3" id="KW-1185">Reference proteome</keyword>
<dbReference type="OrthoDB" id="2151308at2759"/>
<evidence type="ECO:0000256" key="1">
    <source>
        <dbReference type="SAM" id="MobiDB-lite"/>
    </source>
</evidence>
<reference evidence="2 3" key="2">
    <citation type="submission" date="2016-08" db="EMBL/GenBank/DDBJ databases">
        <title>Pervasive Adenine N6-methylation of Active Genes in Fungi.</title>
        <authorList>
            <consortium name="DOE Joint Genome Institute"/>
            <person name="Mondo S.J."/>
            <person name="Dannebaum R.O."/>
            <person name="Kuo R.C."/>
            <person name="Labutti K."/>
            <person name="Haridas S."/>
            <person name="Kuo A."/>
            <person name="Salamov A."/>
            <person name="Ahrendt S.R."/>
            <person name="Lipzen A."/>
            <person name="Sullivan W."/>
            <person name="Andreopoulos W.B."/>
            <person name="Clum A."/>
            <person name="Lindquist E."/>
            <person name="Daum C."/>
            <person name="Ramamoorthy G.K."/>
            <person name="Gryganskyi A."/>
            <person name="Culley D."/>
            <person name="Magnuson J.K."/>
            <person name="James T.Y."/>
            <person name="O'Malley M.A."/>
            <person name="Stajich J.E."/>
            <person name="Spatafora J.W."/>
            <person name="Visel A."/>
            <person name="Grigoriev I.V."/>
        </authorList>
    </citation>
    <scope>NUCLEOTIDE SEQUENCE [LARGE SCALE GENOMIC DNA]</scope>
    <source>
        <strain evidence="3">finn</strain>
    </source>
</reference>
<sequence length="119" mass="13736">MNINTQDFNMDNLHEMFMNIHLSENGVSPLQIPSASSPFGNVNFPQSSPNSNNGSPTDILMLQQQQNQQIVYQEAVNRPEDVQMGENGLTAYEEQMLFLQMQDQLYQQIEDERLRLQQM</sequence>
<dbReference type="EMBL" id="MCFH01000043">
    <property type="protein sequence ID" value="ORX44825.1"/>
    <property type="molecule type" value="Genomic_DNA"/>
</dbReference>
<gene>
    <name evidence="2" type="ORF">BCR36DRAFT_414797</name>
</gene>
<feature type="region of interest" description="Disordered" evidence="1">
    <location>
        <begin position="32"/>
        <end position="56"/>
    </location>
</feature>
<comment type="caution">
    <text evidence="2">The sequence shown here is derived from an EMBL/GenBank/DDBJ whole genome shotgun (WGS) entry which is preliminary data.</text>
</comment>
<name>A0A1Y1V0X6_9FUNG</name>
<reference evidence="2 3" key="1">
    <citation type="submission" date="2016-08" db="EMBL/GenBank/DDBJ databases">
        <title>Genomes of anaerobic fungi encode conserved fungal cellulosomes for biomass hydrolysis.</title>
        <authorList>
            <consortium name="DOE Joint Genome Institute"/>
            <person name="Haitjema C.H."/>
            <person name="Gilmore S.P."/>
            <person name="Henske J.K."/>
            <person name="Solomon K.V."/>
            <person name="De Groot R."/>
            <person name="Kuo A."/>
            <person name="Mondo S.J."/>
            <person name="Salamov A.A."/>
            <person name="Labutti K."/>
            <person name="Zhao Z."/>
            <person name="Chiniquy J."/>
            <person name="Barry K."/>
            <person name="Brewer H.M."/>
            <person name="Purvine S.O."/>
            <person name="Wright A.T."/>
            <person name="Boxma B."/>
            <person name="Van Alen T."/>
            <person name="Hackstein J.H."/>
            <person name="Baker S.E."/>
            <person name="Grigoriev I.V."/>
            <person name="O'Malley M.A."/>
        </authorList>
    </citation>
    <scope>NUCLEOTIDE SEQUENCE [LARGE SCALE GENOMIC DNA]</scope>
    <source>
        <strain evidence="3">finn</strain>
    </source>
</reference>
<protein>
    <submittedName>
        <fullName evidence="2">Uncharacterized protein</fullName>
    </submittedName>
</protein>
<proteinExistence type="predicted"/>
<dbReference type="AlphaFoldDB" id="A0A1Y1V0X6"/>
<dbReference type="Proteomes" id="UP000193719">
    <property type="component" value="Unassembled WGS sequence"/>
</dbReference>
<organism evidence="2 3">
    <name type="scientific">Piromyces finnis</name>
    <dbReference type="NCBI Taxonomy" id="1754191"/>
    <lineage>
        <taxon>Eukaryota</taxon>
        <taxon>Fungi</taxon>
        <taxon>Fungi incertae sedis</taxon>
        <taxon>Chytridiomycota</taxon>
        <taxon>Chytridiomycota incertae sedis</taxon>
        <taxon>Neocallimastigomycetes</taxon>
        <taxon>Neocallimastigales</taxon>
        <taxon>Neocallimastigaceae</taxon>
        <taxon>Piromyces</taxon>
    </lineage>
</organism>
<evidence type="ECO:0000313" key="3">
    <source>
        <dbReference type="Proteomes" id="UP000193719"/>
    </source>
</evidence>
<evidence type="ECO:0000313" key="2">
    <source>
        <dbReference type="EMBL" id="ORX44825.1"/>
    </source>
</evidence>